<dbReference type="OrthoDB" id="3212934at2"/>
<dbReference type="InterPro" id="IPR006157">
    <property type="entry name" value="FolB_dom"/>
</dbReference>
<evidence type="ECO:0000256" key="3">
    <source>
        <dbReference type="ARBA" id="ARBA00005708"/>
    </source>
</evidence>
<dbReference type="Gene3D" id="3.30.1130.10">
    <property type="match status" value="1"/>
</dbReference>
<evidence type="ECO:0000256" key="1">
    <source>
        <dbReference type="ARBA" id="ARBA00001353"/>
    </source>
</evidence>
<dbReference type="EC" id="4.1.2.25" evidence="6"/>
<comment type="pathway">
    <text evidence="2 6">Cofactor biosynthesis; tetrahydrofolate biosynthesis; 2-amino-4-hydroxy-6-hydroxymethyl-7,8-dihydropteridine diphosphate from 7,8-dihydroneopterin triphosphate: step 3/4.</text>
</comment>
<dbReference type="AlphaFoldDB" id="A0A5C8I774"/>
<evidence type="ECO:0000256" key="4">
    <source>
        <dbReference type="ARBA" id="ARBA00022909"/>
    </source>
</evidence>
<dbReference type="Pfam" id="PF02152">
    <property type="entry name" value="FolB"/>
    <property type="match status" value="1"/>
</dbReference>
<feature type="domain" description="Dihydroneopterin aldolase/epimerase" evidence="7">
    <location>
        <begin position="5"/>
        <end position="117"/>
    </location>
</feature>
<dbReference type="GO" id="GO:0046654">
    <property type="term" value="P:tetrahydrofolate biosynthetic process"/>
    <property type="evidence" value="ECO:0007669"/>
    <property type="project" value="UniProtKB-UniRule"/>
</dbReference>
<dbReference type="GO" id="GO:0004150">
    <property type="term" value="F:dihydroneopterin aldolase activity"/>
    <property type="evidence" value="ECO:0007669"/>
    <property type="project" value="UniProtKB-UniRule"/>
</dbReference>
<evidence type="ECO:0000313" key="10">
    <source>
        <dbReference type="Proteomes" id="UP000198702"/>
    </source>
</evidence>
<comment type="caution">
    <text evidence="9">The sequence shown here is derived from an EMBL/GenBank/DDBJ whole genome shotgun (WGS) entry which is preliminary data.</text>
</comment>
<dbReference type="PANTHER" id="PTHR42844">
    <property type="entry name" value="DIHYDRONEOPTERIN ALDOLASE 1-RELATED"/>
    <property type="match status" value="1"/>
</dbReference>
<comment type="catalytic activity">
    <reaction evidence="1 6">
        <text>7,8-dihydroneopterin = 6-hydroxymethyl-7,8-dihydropterin + glycolaldehyde</text>
        <dbReference type="Rhea" id="RHEA:10540"/>
        <dbReference type="ChEBI" id="CHEBI:17001"/>
        <dbReference type="ChEBI" id="CHEBI:17071"/>
        <dbReference type="ChEBI" id="CHEBI:44841"/>
        <dbReference type="EC" id="4.1.2.25"/>
    </reaction>
</comment>
<keyword evidence="5 6" id="KW-0456">Lyase</keyword>
<reference evidence="8 10" key="1">
    <citation type="submission" date="2016-10" db="EMBL/GenBank/DDBJ databases">
        <authorList>
            <person name="Varghese N."/>
            <person name="Submissions S."/>
        </authorList>
    </citation>
    <scope>NUCLEOTIDE SEQUENCE [LARGE SCALE GENOMIC DNA]</scope>
    <source>
        <strain evidence="8 10">UNC380MFSha3.1</strain>
    </source>
</reference>
<dbReference type="UniPathway" id="UPA00077">
    <property type="reaction ID" value="UER00154"/>
</dbReference>
<dbReference type="Proteomes" id="UP000198702">
    <property type="component" value="Unassembled WGS sequence"/>
</dbReference>
<dbReference type="Proteomes" id="UP000321949">
    <property type="component" value="Unassembled WGS sequence"/>
</dbReference>
<comment type="similarity">
    <text evidence="3 6">Belongs to the DHNA family.</text>
</comment>
<reference evidence="9 11" key="2">
    <citation type="submission" date="2019-08" db="EMBL/GenBank/DDBJ databases">
        <authorList>
            <person name="Dong K."/>
        </authorList>
    </citation>
    <scope>NUCLEOTIDE SEQUENCE [LARGE SCALE GENOMIC DNA]</scope>
    <source>
        <strain evidence="9 11">K-1</strain>
    </source>
</reference>
<dbReference type="EMBL" id="FOQZ01000003">
    <property type="protein sequence ID" value="SFI59221.1"/>
    <property type="molecule type" value="Genomic_DNA"/>
</dbReference>
<gene>
    <name evidence="9" type="primary">folB</name>
    <name evidence="9" type="ORF">FVP74_02270</name>
    <name evidence="8" type="ORF">SAMN04487751_2285</name>
</gene>
<dbReference type="NCBIfam" id="TIGR00526">
    <property type="entry name" value="folB_dom"/>
    <property type="match status" value="1"/>
</dbReference>
<sequence>MTDRITLTGIRATGHHGVYDAERRDGQEFIADVVLGMSLRAAAASDDVADTVHYGEFAEEVAAILSGDPVDLIETVAERIADAALRHPLVETVAVTIHKPSAPIAVPFGDVSVTIERERGAS</sequence>
<evidence type="ECO:0000256" key="6">
    <source>
        <dbReference type="RuleBase" id="RU362079"/>
    </source>
</evidence>
<keyword evidence="11" id="KW-1185">Reference proteome</keyword>
<dbReference type="NCBIfam" id="TIGR00525">
    <property type="entry name" value="folB"/>
    <property type="match status" value="1"/>
</dbReference>
<proteinExistence type="inferred from homology"/>
<evidence type="ECO:0000313" key="8">
    <source>
        <dbReference type="EMBL" id="SFI59221.1"/>
    </source>
</evidence>
<dbReference type="SUPFAM" id="SSF55620">
    <property type="entry name" value="Tetrahydrobiopterin biosynthesis enzymes-like"/>
    <property type="match status" value="1"/>
</dbReference>
<dbReference type="GO" id="GO:0005737">
    <property type="term" value="C:cytoplasm"/>
    <property type="evidence" value="ECO:0007669"/>
    <property type="project" value="TreeGrafter"/>
</dbReference>
<dbReference type="PANTHER" id="PTHR42844:SF1">
    <property type="entry name" value="DIHYDRONEOPTERIN ALDOLASE 1-RELATED"/>
    <property type="match status" value="1"/>
</dbReference>
<keyword evidence="4 6" id="KW-0289">Folate biosynthesis</keyword>
<dbReference type="GO" id="GO:0046656">
    <property type="term" value="P:folic acid biosynthetic process"/>
    <property type="evidence" value="ECO:0007669"/>
    <property type="project" value="UniProtKB-UniRule"/>
</dbReference>
<evidence type="ECO:0000313" key="9">
    <source>
        <dbReference type="EMBL" id="TXK15251.1"/>
    </source>
</evidence>
<protein>
    <recommendedName>
        <fullName evidence="6">7,8-dihydroneopterin aldolase</fullName>
        <ecNumber evidence="6">4.1.2.25</ecNumber>
    </recommendedName>
</protein>
<organism evidence="9 11">
    <name type="scientific">Microbacterium saccharophilum</name>
    <dbReference type="NCBI Taxonomy" id="1213358"/>
    <lineage>
        <taxon>Bacteria</taxon>
        <taxon>Bacillati</taxon>
        <taxon>Actinomycetota</taxon>
        <taxon>Actinomycetes</taxon>
        <taxon>Micrococcales</taxon>
        <taxon>Microbacteriaceae</taxon>
        <taxon>Microbacterium</taxon>
    </lineage>
</organism>
<accession>A0A5C8I774</accession>
<evidence type="ECO:0000313" key="11">
    <source>
        <dbReference type="Proteomes" id="UP000321949"/>
    </source>
</evidence>
<dbReference type="RefSeq" id="WP_028496642.1">
    <property type="nucleotide sequence ID" value="NZ_BKAH01000002.1"/>
</dbReference>
<dbReference type="EMBL" id="VRSX01000001">
    <property type="protein sequence ID" value="TXK15251.1"/>
    <property type="molecule type" value="Genomic_DNA"/>
</dbReference>
<dbReference type="SMART" id="SM00905">
    <property type="entry name" value="FolB"/>
    <property type="match status" value="1"/>
</dbReference>
<dbReference type="InterPro" id="IPR006156">
    <property type="entry name" value="Dihydroneopterin_aldolase"/>
</dbReference>
<evidence type="ECO:0000256" key="2">
    <source>
        <dbReference type="ARBA" id="ARBA00005013"/>
    </source>
</evidence>
<comment type="function">
    <text evidence="6">Catalyzes the conversion of 7,8-dihydroneopterin to 6-hydroxymethyl-7,8-dihydropterin.</text>
</comment>
<dbReference type="InterPro" id="IPR043133">
    <property type="entry name" value="GTP-CH-I_C/QueF"/>
</dbReference>
<evidence type="ECO:0000259" key="7">
    <source>
        <dbReference type="SMART" id="SM00905"/>
    </source>
</evidence>
<name>A0A5C8I774_9MICO</name>
<dbReference type="FunFam" id="3.30.1130.10:FF:000003">
    <property type="entry name" value="7,8-dihydroneopterin aldolase"/>
    <property type="match status" value="1"/>
</dbReference>
<evidence type="ECO:0000256" key="5">
    <source>
        <dbReference type="ARBA" id="ARBA00023239"/>
    </source>
</evidence>